<keyword evidence="2" id="KW-1185">Reference proteome</keyword>
<evidence type="ECO:0000313" key="1">
    <source>
        <dbReference type="EMBL" id="GKX68133.1"/>
    </source>
</evidence>
<dbReference type="EMBL" id="BROD01000001">
    <property type="protein sequence ID" value="GKX68133.1"/>
    <property type="molecule type" value="Genomic_DNA"/>
</dbReference>
<proteinExistence type="predicted"/>
<comment type="caution">
    <text evidence="1">The sequence shown here is derived from an EMBL/GenBank/DDBJ whole genome shotgun (WGS) entry which is preliminary data.</text>
</comment>
<organism evidence="1 2">
    <name type="scientific">Inconstantimicrobium mannanitabidum</name>
    <dbReference type="NCBI Taxonomy" id="1604901"/>
    <lineage>
        <taxon>Bacteria</taxon>
        <taxon>Bacillati</taxon>
        <taxon>Bacillota</taxon>
        <taxon>Clostridia</taxon>
        <taxon>Eubacteriales</taxon>
        <taxon>Clostridiaceae</taxon>
        <taxon>Inconstantimicrobium</taxon>
    </lineage>
</organism>
<gene>
    <name evidence="1" type="ORF">rsdtw13_33910</name>
</gene>
<accession>A0ACB5RGC2</accession>
<dbReference type="Proteomes" id="UP001058074">
    <property type="component" value="Unassembled WGS sequence"/>
</dbReference>
<name>A0ACB5RGC2_9CLOT</name>
<evidence type="ECO:0000313" key="2">
    <source>
        <dbReference type="Proteomes" id="UP001058074"/>
    </source>
</evidence>
<reference evidence="1" key="1">
    <citation type="journal article" date="2025" name="Int. J. Syst. Evol. Microbiol.">
        <title>Inconstantimicrobium mannanitabidum sp. nov., a novel member of the family Clostridiaceae isolated from anoxic soil under the treatment of reductive soil disinfestation.</title>
        <authorList>
            <person name="Ueki A."/>
            <person name="Tonouchi A."/>
            <person name="Honma S."/>
            <person name="Kaku N."/>
            <person name="Ueki K."/>
        </authorList>
    </citation>
    <scope>NUCLEOTIDE SEQUENCE</scope>
    <source>
        <strain evidence="1">TW13</strain>
    </source>
</reference>
<sequence length="570" mass="63239">MNFIRNVKVKIKLLVSFLIVAVFIGIVGGVGIVSLKNVDKSAQLMYSQNLRTVYILTDMEKNLTEIRACLVSLVFKRDSSQKSELEKTITDNQTQDEKYMREYEKFSVSDDEKKIYDSFLSYLKQYRSLRDDIIKSINENDYGKAAEKYSEVPQVRVAMISSLDKLIQTNLNDAKVANNDINSIYKMSNITICIITLLGFVMAVILGIFMTSDVSKPLEKIRDYANRLAAYDFSIPINITRKDEFGQTGVQLNRAQENVSTLVKVIQEKSQDIGAYSEELSATVEELASKTSSIDEAVININNNMHDSSAGTEEINASIQEVDSSINILSQRAIDGSNNASDAKERAIEVKNNSQKAIEDTRAIYSEKQQRMLKVIEDGKVVDDIRVMADTIADISEQTNLLALNAAIEAARAGDLGKGFAVVAEEVRKLAEESAQAVGSIKQTIIIVQEAFKNSVDTGSDILGFINKDVHEQFNSYEETGNQYYKDSDFVSKISEEIATMSEEVTATVGQVSEAMQSMAEAVQKSSEQAEIIKESVSETTEAIAQVAVTAQNQAELAENLNEIVEKFKV</sequence>
<protein>
    <submittedName>
        <fullName evidence="1">Methyl-accepting chemotaxis protein</fullName>
    </submittedName>
</protein>